<evidence type="ECO:0000313" key="1">
    <source>
        <dbReference type="EMBL" id="ATN94149.1"/>
    </source>
</evidence>
<dbReference type="Proteomes" id="UP000228981">
    <property type="component" value="Segment"/>
</dbReference>
<proteinExistence type="predicted"/>
<keyword evidence="2" id="KW-1185">Reference proteome</keyword>
<reference evidence="1 2" key="1">
    <citation type="submission" date="2017-10" db="EMBL/GenBank/DDBJ databases">
        <title>Comparative genomic analysis of a novel S. flexneri bacteriophage vB_SflS-ISF001.</title>
        <authorList>
            <person name="Shahin K."/>
            <person name="Bouzari M."/>
            <person name="Wang R."/>
        </authorList>
    </citation>
    <scope>NUCLEOTIDE SEQUENCE [LARGE SCALE GENOMIC DNA]</scope>
</reference>
<gene>
    <name evidence="1" type="ORF">FLXISF001_071</name>
</gene>
<name>A0A2D1GQ27_9CAUD</name>
<sequence>MIVYIVMGGETYEGQYRDTVHVDFKKAKQYTNRNKQQIRGGFSMYDLTTNVVKEITE</sequence>
<dbReference type="EMBL" id="MG049919">
    <property type="protein sequence ID" value="ATN94149.1"/>
    <property type="molecule type" value="Genomic_DNA"/>
</dbReference>
<organism evidence="1 2">
    <name type="scientific">Shigella phage vB_SflS-ISF001</name>
    <dbReference type="NCBI Taxonomy" id="2048005"/>
    <lineage>
        <taxon>Viruses</taxon>
        <taxon>Duplodnaviria</taxon>
        <taxon>Heunggongvirae</taxon>
        <taxon>Uroviricota</taxon>
        <taxon>Caudoviricetes</taxon>
        <taxon>Drexlerviridae</taxon>
        <taxon>Tunavirinae</taxon>
        <taxon>Tunavirus</taxon>
        <taxon>Tunavirus ISF001</taxon>
    </lineage>
</organism>
<accession>A0A2D1GQ27</accession>
<evidence type="ECO:0000313" key="2">
    <source>
        <dbReference type="Proteomes" id="UP000228981"/>
    </source>
</evidence>
<protein>
    <submittedName>
        <fullName evidence="1">Uncharacterized protein</fullName>
    </submittedName>
</protein>